<keyword evidence="2 6" id="KW-0812">Transmembrane</keyword>
<dbReference type="InterPro" id="IPR044880">
    <property type="entry name" value="NCX_ion-bd_dom_sf"/>
</dbReference>
<dbReference type="EMBL" id="CP096661">
    <property type="protein sequence ID" value="UPV76950.1"/>
    <property type="molecule type" value="Genomic_DNA"/>
</dbReference>
<dbReference type="GO" id="GO:0016020">
    <property type="term" value="C:membrane"/>
    <property type="evidence" value="ECO:0007669"/>
    <property type="project" value="UniProtKB-SubCell"/>
</dbReference>
<evidence type="ECO:0000256" key="5">
    <source>
        <dbReference type="SAM" id="MobiDB-lite"/>
    </source>
</evidence>
<dbReference type="Gene3D" id="1.20.1420.30">
    <property type="entry name" value="NCX, central ion-binding region"/>
    <property type="match status" value="1"/>
</dbReference>
<reference evidence="8 9" key="1">
    <citation type="submission" date="2022-04" db="EMBL/GenBank/DDBJ databases">
        <title>Diverse halophilic archaea isolated from saline environments.</title>
        <authorList>
            <person name="Cui H.-L."/>
        </authorList>
    </citation>
    <scope>NUCLEOTIDE SEQUENCE [LARGE SCALE GENOMIC DNA]</scope>
    <source>
        <strain evidence="8 9">XZYJT49</strain>
        <plasmid evidence="8 9">unnamed2</plasmid>
    </source>
</reference>
<geneLocation type="plasmid" evidence="8 9">
    <name>unnamed2</name>
</geneLocation>
<dbReference type="AlphaFoldDB" id="A0A8U0I111"/>
<evidence type="ECO:0000313" key="8">
    <source>
        <dbReference type="EMBL" id="UPV76950.1"/>
    </source>
</evidence>
<dbReference type="RefSeq" id="WP_248652983.1">
    <property type="nucleotide sequence ID" value="NZ_CP096661.1"/>
</dbReference>
<proteinExistence type="predicted"/>
<dbReference type="GO" id="GO:0055085">
    <property type="term" value="P:transmembrane transport"/>
    <property type="evidence" value="ECO:0007669"/>
    <property type="project" value="InterPro"/>
</dbReference>
<feature type="region of interest" description="Disordered" evidence="5">
    <location>
        <begin position="110"/>
        <end position="130"/>
    </location>
</feature>
<keyword evidence="4 6" id="KW-0472">Membrane</keyword>
<feature type="transmembrane region" description="Helical" evidence="6">
    <location>
        <begin position="86"/>
        <end position="102"/>
    </location>
</feature>
<dbReference type="InterPro" id="IPR004837">
    <property type="entry name" value="NaCa_Exmemb"/>
</dbReference>
<evidence type="ECO:0000256" key="6">
    <source>
        <dbReference type="SAM" id="Phobius"/>
    </source>
</evidence>
<organism evidence="8 9">
    <name type="scientific">Halorussus limi</name>
    <dbReference type="NCBI Taxonomy" id="2938695"/>
    <lineage>
        <taxon>Archaea</taxon>
        <taxon>Methanobacteriati</taxon>
        <taxon>Methanobacteriota</taxon>
        <taxon>Stenosarchaea group</taxon>
        <taxon>Halobacteria</taxon>
        <taxon>Halobacteriales</taxon>
        <taxon>Haladaptataceae</taxon>
        <taxon>Halorussus</taxon>
    </lineage>
</organism>
<evidence type="ECO:0000313" key="9">
    <source>
        <dbReference type="Proteomes" id="UP000830729"/>
    </source>
</evidence>
<keyword evidence="3 6" id="KW-1133">Transmembrane helix</keyword>
<sequence>MAGVPSTTSWSKVTVRLRNSHSAVVIGGNTGSSTVQQLLLVGVLLIGYGSLDLTETFVRESYLPMLDVFVVTMVLAWDGTNNRLDGVVLLALYLVYVGVSVVRRERTQTLQEPPSVDPRRDGVVATGCSS</sequence>
<name>A0A8U0I111_9EURY</name>
<dbReference type="GeneID" id="72187748"/>
<dbReference type="KEGG" id="halx:M0R89_21075"/>
<dbReference type="Pfam" id="PF01699">
    <property type="entry name" value="Na_Ca_ex"/>
    <property type="match status" value="1"/>
</dbReference>
<keyword evidence="9" id="KW-1185">Reference proteome</keyword>
<evidence type="ECO:0000256" key="2">
    <source>
        <dbReference type="ARBA" id="ARBA00022692"/>
    </source>
</evidence>
<accession>A0A8U0I111</accession>
<dbReference type="Proteomes" id="UP000830729">
    <property type="component" value="Plasmid unnamed2"/>
</dbReference>
<evidence type="ECO:0000256" key="4">
    <source>
        <dbReference type="ARBA" id="ARBA00023136"/>
    </source>
</evidence>
<evidence type="ECO:0000256" key="3">
    <source>
        <dbReference type="ARBA" id="ARBA00022989"/>
    </source>
</evidence>
<comment type="subcellular location">
    <subcellularLocation>
        <location evidence="1">Membrane</location>
        <topology evidence="1">Multi-pass membrane protein</topology>
    </subcellularLocation>
</comment>
<keyword evidence="8" id="KW-0614">Plasmid</keyword>
<evidence type="ECO:0000256" key="1">
    <source>
        <dbReference type="ARBA" id="ARBA00004141"/>
    </source>
</evidence>
<gene>
    <name evidence="8" type="ORF">M0R89_21075</name>
</gene>
<evidence type="ECO:0000259" key="7">
    <source>
        <dbReference type="Pfam" id="PF01699"/>
    </source>
</evidence>
<feature type="domain" description="Sodium/calcium exchanger membrane region" evidence="7">
    <location>
        <begin position="18"/>
        <end position="101"/>
    </location>
</feature>
<protein>
    <recommendedName>
        <fullName evidence="7">Sodium/calcium exchanger membrane region domain-containing protein</fullName>
    </recommendedName>
</protein>